<evidence type="ECO:0000259" key="6">
    <source>
        <dbReference type="SMART" id="SM00363"/>
    </source>
</evidence>
<dbReference type="PANTHER" id="PTHR47683">
    <property type="entry name" value="PSEUDOURIDINE SYNTHASE FAMILY PROTEIN-RELATED"/>
    <property type="match status" value="1"/>
</dbReference>
<dbReference type="InterPro" id="IPR020094">
    <property type="entry name" value="TruA/RsuA/RluB/E/F_N"/>
</dbReference>
<dbReference type="eggNOG" id="COG1187">
    <property type="taxonomic scope" value="Bacteria"/>
</dbReference>
<dbReference type="EC" id="5.4.99.-" evidence="5"/>
<dbReference type="InterPro" id="IPR000748">
    <property type="entry name" value="PsdUridine_synth_RsuA/RluB/E/F"/>
</dbReference>
<dbReference type="Gene3D" id="3.30.70.580">
    <property type="entry name" value="Pseudouridine synthase I, catalytic domain, N-terminal subdomain"/>
    <property type="match status" value="1"/>
</dbReference>
<dbReference type="InterPro" id="IPR018496">
    <property type="entry name" value="PsdUridine_synth_RsuA/RluB_CS"/>
</dbReference>
<dbReference type="Pfam" id="PF00849">
    <property type="entry name" value="PseudoU_synth_2"/>
    <property type="match status" value="1"/>
</dbReference>
<dbReference type="SUPFAM" id="SSF55174">
    <property type="entry name" value="Alpha-L RNA-binding motif"/>
    <property type="match status" value="1"/>
</dbReference>
<dbReference type="PROSITE" id="PS01149">
    <property type="entry name" value="PSI_RSU"/>
    <property type="match status" value="1"/>
</dbReference>
<dbReference type="STRING" id="349161.Dred_3219"/>
<evidence type="ECO:0000256" key="3">
    <source>
        <dbReference type="ARBA" id="ARBA00023235"/>
    </source>
</evidence>
<dbReference type="Pfam" id="PF01479">
    <property type="entry name" value="S4"/>
    <property type="match status" value="1"/>
</dbReference>
<feature type="domain" description="RNA-binding S4" evidence="6">
    <location>
        <begin position="7"/>
        <end position="65"/>
    </location>
</feature>
<sequence>MAENEKLRLDRLLNHMGLGTRKEIKKLIKAKQVMVNGELAMDPGLHIFPQRDHIEVQGEVIEYREYIYLMLNKPQDVLSATEDASDKVVIDLLDPTYHSFNPFPVGRLDKDTEGLLLLTNNGKLAHQLLSPKKHVPKTYYALVQGLVTEEDVAAFARGVELDDGYRTLPGQLKIIRSAPQSEIELTIYEGKYHQVKRMFEAVGKRVIYLKRLSMGPLVLDNNLKPGEYRELTDEEIALLQEAKTRHSVQ</sequence>
<comment type="similarity">
    <text evidence="1 5">Belongs to the pseudouridine synthase RsuA family.</text>
</comment>
<dbReference type="PROSITE" id="PS50889">
    <property type="entry name" value="S4"/>
    <property type="match status" value="1"/>
</dbReference>
<dbReference type="InterPro" id="IPR042092">
    <property type="entry name" value="PsdUridine_s_RsuA/RluB/E/F_cat"/>
</dbReference>
<protein>
    <recommendedName>
        <fullName evidence="5">Pseudouridine synthase</fullName>
        <ecNumber evidence="5">5.4.99.-</ecNumber>
    </recommendedName>
</protein>
<evidence type="ECO:0000256" key="5">
    <source>
        <dbReference type="RuleBase" id="RU003887"/>
    </source>
</evidence>
<organism evidence="7 8">
    <name type="scientific">Desulforamulus reducens (strain ATCC BAA-1160 / DSM 100696 / MI-1)</name>
    <name type="common">Desulfotomaculum reducens</name>
    <dbReference type="NCBI Taxonomy" id="349161"/>
    <lineage>
        <taxon>Bacteria</taxon>
        <taxon>Bacillati</taxon>
        <taxon>Bacillota</taxon>
        <taxon>Clostridia</taxon>
        <taxon>Eubacteriales</taxon>
        <taxon>Peptococcaceae</taxon>
        <taxon>Desulforamulus</taxon>
    </lineage>
</organism>
<dbReference type="SUPFAM" id="SSF55120">
    <property type="entry name" value="Pseudouridine synthase"/>
    <property type="match status" value="1"/>
</dbReference>
<dbReference type="EMBL" id="CP000612">
    <property type="protein sequence ID" value="ABO51721.1"/>
    <property type="molecule type" value="Genomic_DNA"/>
</dbReference>
<dbReference type="SMART" id="SM00363">
    <property type="entry name" value="S4"/>
    <property type="match status" value="1"/>
</dbReference>
<keyword evidence="2 4" id="KW-0694">RNA-binding</keyword>
<dbReference type="NCBIfam" id="TIGR00093">
    <property type="entry name" value="pseudouridine synthase"/>
    <property type="match status" value="1"/>
</dbReference>
<dbReference type="FunFam" id="3.30.70.1560:FF:000001">
    <property type="entry name" value="Pseudouridine synthase"/>
    <property type="match status" value="1"/>
</dbReference>
<dbReference type="GO" id="GO:0005829">
    <property type="term" value="C:cytosol"/>
    <property type="evidence" value="ECO:0007669"/>
    <property type="project" value="UniProtKB-ARBA"/>
</dbReference>
<dbReference type="HOGENOM" id="CLU_024979_1_2_9"/>
<evidence type="ECO:0000256" key="4">
    <source>
        <dbReference type="PROSITE-ProRule" id="PRU00182"/>
    </source>
</evidence>
<evidence type="ECO:0000256" key="1">
    <source>
        <dbReference type="ARBA" id="ARBA00008348"/>
    </source>
</evidence>
<evidence type="ECO:0000256" key="2">
    <source>
        <dbReference type="ARBA" id="ARBA00022884"/>
    </source>
</evidence>
<evidence type="ECO:0000313" key="8">
    <source>
        <dbReference type="Proteomes" id="UP000001556"/>
    </source>
</evidence>
<evidence type="ECO:0000313" key="7">
    <source>
        <dbReference type="EMBL" id="ABO51721.1"/>
    </source>
</evidence>
<dbReference type="CDD" id="cd00165">
    <property type="entry name" value="S4"/>
    <property type="match status" value="1"/>
</dbReference>
<proteinExistence type="inferred from homology"/>
<dbReference type="OrthoDB" id="9807213at2"/>
<dbReference type="GO" id="GO:0003723">
    <property type="term" value="F:RNA binding"/>
    <property type="evidence" value="ECO:0007669"/>
    <property type="project" value="UniProtKB-KW"/>
</dbReference>
<accession>A4J9G8</accession>
<dbReference type="InterPro" id="IPR050343">
    <property type="entry name" value="RsuA_PseudoU_synthase"/>
</dbReference>
<dbReference type="RefSeq" id="WP_011879509.1">
    <property type="nucleotide sequence ID" value="NC_009253.1"/>
</dbReference>
<dbReference type="InterPro" id="IPR036986">
    <property type="entry name" value="S4_RNA-bd_sf"/>
</dbReference>
<keyword evidence="8" id="KW-1185">Reference proteome</keyword>
<dbReference type="AlphaFoldDB" id="A4J9G8"/>
<dbReference type="PANTHER" id="PTHR47683:SF4">
    <property type="entry name" value="PSEUDOURIDINE SYNTHASE"/>
    <property type="match status" value="1"/>
</dbReference>
<dbReference type="Proteomes" id="UP000001556">
    <property type="component" value="Chromosome"/>
</dbReference>
<dbReference type="InterPro" id="IPR002942">
    <property type="entry name" value="S4_RNA-bd"/>
</dbReference>
<dbReference type="InterPro" id="IPR006145">
    <property type="entry name" value="PsdUridine_synth_RsuA/RluA"/>
</dbReference>
<dbReference type="KEGG" id="drm:Dred_3219"/>
<dbReference type="CDD" id="cd02553">
    <property type="entry name" value="PseudoU_synth_RsuA"/>
    <property type="match status" value="1"/>
</dbReference>
<reference evidence="7 8" key="1">
    <citation type="submission" date="2007-03" db="EMBL/GenBank/DDBJ databases">
        <title>Complete sequence of Desulfotomaculum reducens MI-1.</title>
        <authorList>
            <consortium name="US DOE Joint Genome Institute"/>
            <person name="Copeland A."/>
            <person name="Lucas S."/>
            <person name="Lapidus A."/>
            <person name="Barry K."/>
            <person name="Detter J.C."/>
            <person name="Glavina del Rio T."/>
            <person name="Hammon N."/>
            <person name="Israni S."/>
            <person name="Dalin E."/>
            <person name="Tice H."/>
            <person name="Pitluck S."/>
            <person name="Sims D."/>
            <person name="Brettin T."/>
            <person name="Bruce D."/>
            <person name="Han C."/>
            <person name="Tapia R."/>
            <person name="Schmutz J."/>
            <person name="Larimer F."/>
            <person name="Land M."/>
            <person name="Hauser L."/>
            <person name="Kyrpides N."/>
            <person name="Kim E."/>
            <person name="Tebo B.M."/>
            <person name="Richardson P."/>
        </authorList>
    </citation>
    <scope>NUCLEOTIDE SEQUENCE [LARGE SCALE GENOMIC DNA]</scope>
    <source>
        <strain evidence="7 8">MI-1</strain>
    </source>
</reference>
<dbReference type="Gene3D" id="3.30.70.1560">
    <property type="entry name" value="Alpha-L RNA-binding motif"/>
    <property type="match status" value="1"/>
</dbReference>
<keyword evidence="3 5" id="KW-0413">Isomerase</keyword>
<name>A4J9G8_DESRM</name>
<dbReference type="GO" id="GO:0000455">
    <property type="term" value="P:enzyme-directed rRNA pseudouridine synthesis"/>
    <property type="evidence" value="ECO:0007669"/>
    <property type="project" value="UniProtKB-ARBA"/>
</dbReference>
<dbReference type="Gene3D" id="3.10.290.10">
    <property type="entry name" value="RNA-binding S4 domain"/>
    <property type="match status" value="1"/>
</dbReference>
<dbReference type="InterPro" id="IPR020103">
    <property type="entry name" value="PsdUridine_synth_cat_dom_sf"/>
</dbReference>
<gene>
    <name evidence="7" type="ordered locus">Dred_3219</name>
</gene>
<dbReference type="GO" id="GO:0120159">
    <property type="term" value="F:rRNA pseudouridine synthase activity"/>
    <property type="evidence" value="ECO:0007669"/>
    <property type="project" value="UniProtKB-ARBA"/>
</dbReference>